<dbReference type="Proteomes" id="UP001412067">
    <property type="component" value="Unassembled WGS sequence"/>
</dbReference>
<keyword evidence="3" id="KW-1185">Reference proteome</keyword>
<evidence type="ECO:0000313" key="3">
    <source>
        <dbReference type="Proteomes" id="UP001412067"/>
    </source>
</evidence>
<dbReference type="EMBL" id="JBBWWR010000005">
    <property type="protein sequence ID" value="KAK8967434.1"/>
    <property type="molecule type" value="Genomic_DNA"/>
</dbReference>
<dbReference type="Pfam" id="PF20711">
    <property type="entry name" value="DUF6825"/>
    <property type="match status" value="1"/>
</dbReference>
<comment type="caution">
    <text evidence="2">The sequence shown here is derived from an EMBL/GenBank/DDBJ whole genome shotgun (WGS) entry which is preliminary data.</text>
</comment>
<accession>A0ABR2MUT1</accession>
<protein>
    <submittedName>
        <fullName evidence="2">Uncharacterized protein</fullName>
    </submittedName>
</protein>
<organism evidence="2 3">
    <name type="scientific">Platanthera guangdongensis</name>
    <dbReference type="NCBI Taxonomy" id="2320717"/>
    <lineage>
        <taxon>Eukaryota</taxon>
        <taxon>Viridiplantae</taxon>
        <taxon>Streptophyta</taxon>
        <taxon>Embryophyta</taxon>
        <taxon>Tracheophyta</taxon>
        <taxon>Spermatophyta</taxon>
        <taxon>Magnoliopsida</taxon>
        <taxon>Liliopsida</taxon>
        <taxon>Asparagales</taxon>
        <taxon>Orchidaceae</taxon>
        <taxon>Orchidoideae</taxon>
        <taxon>Orchideae</taxon>
        <taxon>Orchidinae</taxon>
        <taxon>Platanthera</taxon>
    </lineage>
</organism>
<name>A0ABR2MUT1_9ASPA</name>
<reference evidence="2 3" key="1">
    <citation type="journal article" date="2022" name="Nat. Plants">
        <title>Genomes of leafy and leafless Platanthera orchids illuminate the evolution of mycoheterotrophy.</title>
        <authorList>
            <person name="Li M.H."/>
            <person name="Liu K.W."/>
            <person name="Li Z."/>
            <person name="Lu H.C."/>
            <person name="Ye Q.L."/>
            <person name="Zhang D."/>
            <person name="Wang J.Y."/>
            <person name="Li Y.F."/>
            <person name="Zhong Z.M."/>
            <person name="Liu X."/>
            <person name="Yu X."/>
            <person name="Liu D.K."/>
            <person name="Tu X.D."/>
            <person name="Liu B."/>
            <person name="Hao Y."/>
            <person name="Liao X.Y."/>
            <person name="Jiang Y.T."/>
            <person name="Sun W.H."/>
            <person name="Chen J."/>
            <person name="Chen Y.Q."/>
            <person name="Ai Y."/>
            <person name="Zhai J.W."/>
            <person name="Wu S.S."/>
            <person name="Zhou Z."/>
            <person name="Hsiao Y.Y."/>
            <person name="Wu W.L."/>
            <person name="Chen Y.Y."/>
            <person name="Lin Y.F."/>
            <person name="Hsu J.L."/>
            <person name="Li C.Y."/>
            <person name="Wang Z.W."/>
            <person name="Zhao X."/>
            <person name="Zhong W.Y."/>
            <person name="Ma X.K."/>
            <person name="Ma L."/>
            <person name="Huang J."/>
            <person name="Chen G.Z."/>
            <person name="Huang M.Z."/>
            <person name="Huang L."/>
            <person name="Peng D.H."/>
            <person name="Luo Y.B."/>
            <person name="Zou S.Q."/>
            <person name="Chen S.P."/>
            <person name="Lan S."/>
            <person name="Tsai W.C."/>
            <person name="Van de Peer Y."/>
            <person name="Liu Z.J."/>
        </authorList>
    </citation>
    <scope>NUCLEOTIDE SEQUENCE [LARGE SCALE GENOMIC DNA]</scope>
    <source>
        <strain evidence="2">Lor288</strain>
    </source>
</reference>
<gene>
    <name evidence="2" type="ORF">KSP40_PGU004848</name>
</gene>
<sequence length="171" mass="18703">MMIGISSSPFPCCRATYRCHSEATGARLQSPLSLLRLGQRSKRRHITLRCQNCGGNPASPSGDNDSKAVLDAFFLGRAFAESLNERVGFAVGEVLSVFGQWQAEQQKQVQDFQEEVIEMAKKAKEKAALEAMEEQGSTSKSFTKPPVSYTPGSFPSTGPTNEDPLDEILKE</sequence>
<feature type="region of interest" description="Disordered" evidence="1">
    <location>
        <begin position="127"/>
        <end position="171"/>
    </location>
</feature>
<proteinExistence type="predicted"/>
<feature type="compositionally biased region" description="Polar residues" evidence="1">
    <location>
        <begin position="150"/>
        <end position="160"/>
    </location>
</feature>
<dbReference type="PANTHER" id="PTHR35745:SF1">
    <property type="entry name" value="OS04G0513000 PROTEIN"/>
    <property type="match status" value="1"/>
</dbReference>
<dbReference type="PANTHER" id="PTHR35745">
    <property type="entry name" value="BNACNNG14650D PROTEIN"/>
    <property type="match status" value="1"/>
</dbReference>
<dbReference type="InterPro" id="IPR040003">
    <property type="entry name" value="PG18-like"/>
</dbReference>
<evidence type="ECO:0000313" key="2">
    <source>
        <dbReference type="EMBL" id="KAK8967434.1"/>
    </source>
</evidence>
<evidence type="ECO:0000256" key="1">
    <source>
        <dbReference type="SAM" id="MobiDB-lite"/>
    </source>
</evidence>